<dbReference type="RefSeq" id="WP_183194143.1">
    <property type="nucleotide sequence ID" value="NZ_JACIFE010000007.1"/>
</dbReference>
<accession>A0A840DUG4</accession>
<keyword evidence="1" id="KW-0812">Transmembrane</keyword>
<proteinExistence type="predicted"/>
<sequence length="473" mass="53039">MVDFVGILKRAINTQHNVTPQVRKRVYKRATETLEHQFIIAKIPQTIADKQRKILQSSIETVEEEYLAVEKKLLSSVIGWNSTNINGDKEYTKKSILSKNNEFSEVNIKKKQDFITCLKGNEASDKLYVPDIPDAEPVNVEVYLPSQHVNSCALKVSPSQTDSSHIVSHIFSQALHRANKSLVQRRVVISTISIASFVVLTIGIFFVGGRVFIPNDHQLLGENFQAFHKVPQALSVKRKLTQRLLEDGSEIDVGLKQAADSSDREGVSTVFSSNLESLEKSGEAIFYQARTTNDVEKIATGRARWKLIKESHVKGDPEETAIQGDITIPDEGVSLRLILRRNTDRLFPAAYIMDLIFILSDKFSGKAISNIQALTFKASEQSIGQALTRASAVKINDDFFLVALSGNHPFLDRNLQLMRELDWMRLVLTDKNGRINELTFAKGSTGKVIFNEVIEQWLAQLDESTVLGQKNKT</sequence>
<evidence type="ECO:0008006" key="4">
    <source>
        <dbReference type="Google" id="ProtNLM"/>
    </source>
</evidence>
<keyword evidence="1" id="KW-1133">Transmembrane helix</keyword>
<protein>
    <recommendedName>
        <fullName evidence="4">Transmembrane protein</fullName>
    </recommendedName>
</protein>
<evidence type="ECO:0000313" key="3">
    <source>
        <dbReference type="Proteomes" id="UP000585970"/>
    </source>
</evidence>
<reference evidence="2 3" key="1">
    <citation type="submission" date="2020-08" db="EMBL/GenBank/DDBJ databases">
        <title>Genomic Encyclopedia of Type Strains, Phase IV (KMG-IV): sequencing the most valuable type-strain genomes for metagenomic binning, comparative biology and taxonomic classification.</title>
        <authorList>
            <person name="Goeker M."/>
        </authorList>
    </citation>
    <scope>NUCLEOTIDE SEQUENCE [LARGE SCALE GENOMIC DNA]</scope>
    <source>
        <strain evidence="2 3">DSM 100694</strain>
    </source>
</reference>
<keyword evidence="1" id="KW-0472">Membrane</keyword>
<dbReference type="EMBL" id="JACIFE010000007">
    <property type="protein sequence ID" value="MBB4076610.1"/>
    <property type="molecule type" value="Genomic_DNA"/>
</dbReference>
<gene>
    <name evidence="2" type="ORF">GGR08_000912</name>
</gene>
<feature type="transmembrane region" description="Helical" evidence="1">
    <location>
        <begin position="187"/>
        <end position="208"/>
    </location>
</feature>
<organism evidence="2 3">
    <name type="scientific">Bartonella fuyuanensis</name>
    <dbReference type="NCBI Taxonomy" id="1460968"/>
    <lineage>
        <taxon>Bacteria</taxon>
        <taxon>Pseudomonadati</taxon>
        <taxon>Pseudomonadota</taxon>
        <taxon>Alphaproteobacteria</taxon>
        <taxon>Hyphomicrobiales</taxon>
        <taxon>Bartonellaceae</taxon>
        <taxon>Bartonella</taxon>
    </lineage>
</organism>
<keyword evidence="3" id="KW-1185">Reference proteome</keyword>
<evidence type="ECO:0000313" key="2">
    <source>
        <dbReference type="EMBL" id="MBB4076610.1"/>
    </source>
</evidence>
<evidence type="ECO:0000256" key="1">
    <source>
        <dbReference type="SAM" id="Phobius"/>
    </source>
</evidence>
<dbReference type="Proteomes" id="UP000585970">
    <property type="component" value="Unassembled WGS sequence"/>
</dbReference>
<name>A0A840DUG4_9HYPH</name>
<dbReference type="AlphaFoldDB" id="A0A840DUG4"/>
<comment type="caution">
    <text evidence="2">The sequence shown here is derived from an EMBL/GenBank/DDBJ whole genome shotgun (WGS) entry which is preliminary data.</text>
</comment>